<accession>A0A3S3QHQ7</accession>
<name>A0A3S3QHQ7_9SPHI</name>
<evidence type="ECO:0000313" key="4">
    <source>
        <dbReference type="Proteomes" id="UP000284120"/>
    </source>
</evidence>
<evidence type="ECO:0000313" key="3">
    <source>
        <dbReference type="EMBL" id="RWU10452.1"/>
    </source>
</evidence>
<dbReference type="Proteomes" id="UP000284120">
    <property type="component" value="Unassembled WGS sequence"/>
</dbReference>
<dbReference type="EMBL" id="SAYW01000001">
    <property type="protein sequence ID" value="RWU10452.1"/>
    <property type="molecule type" value="Genomic_DNA"/>
</dbReference>
<keyword evidence="1" id="KW-0472">Membrane</keyword>
<dbReference type="AlphaFoldDB" id="A0A3S3QHQ7"/>
<sequence>MSKDFQHENPENWKCGIFYFNKKDHRMVVPKRIPIMGWTFNFAHPAGYIFLVLILLFIIFQSIYSR</sequence>
<reference evidence="3 4" key="1">
    <citation type="submission" date="2018-06" db="EMBL/GenBank/DDBJ databases">
        <title>Pedobacter endophyticus sp. nov., an endophytic bacterium isolated from a leaf of Triticum aestivum.</title>
        <authorList>
            <person name="Zhang L."/>
        </authorList>
    </citation>
    <scope>NUCLEOTIDE SEQUENCE [LARGE SCALE GENOMIC DNA]</scope>
    <source>
        <strain evidence="3 4">CM134L-2</strain>
    </source>
</reference>
<dbReference type="OrthoDB" id="157646at2"/>
<dbReference type="Pfam" id="PF19124">
    <property type="entry name" value="DUF5808"/>
    <property type="match status" value="1"/>
</dbReference>
<comment type="caution">
    <text evidence="3">The sequence shown here is derived from an EMBL/GenBank/DDBJ whole genome shotgun (WGS) entry which is preliminary data.</text>
</comment>
<keyword evidence="1" id="KW-0812">Transmembrane</keyword>
<gene>
    <name evidence="3" type="ORF">DPV69_03680</name>
</gene>
<dbReference type="InterPro" id="IPR043831">
    <property type="entry name" value="DUF5808"/>
</dbReference>
<feature type="domain" description="DUF5808" evidence="2">
    <location>
        <begin position="22"/>
        <end position="48"/>
    </location>
</feature>
<feature type="transmembrane region" description="Helical" evidence="1">
    <location>
        <begin position="46"/>
        <end position="64"/>
    </location>
</feature>
<keyword evidence="1" id="KW-1133">Transmembrane helix</keyword>
<organism evidence="3 4">
    <name type="scientific">Pedobacter chitinilyticus</name>
    <dbReference type="NCBI Taxonomy" id="2233776"/>
    <lineage>
        <taxon>Bacteria</taxon>
        <taxon>Pseudomonadati</taxon>
        <taxon>Bacteroidota</taxon>
        <taxon>Sphingobacteriia</taxon>
        <taxon>Sphingobacteriales</taxon>
        <taxon>Sphingobacteriaceae</taxon>
        <taxon>Pedobacter</taxon>
    </lineage>
</organism>
<keyword evidence="4" id="KW-1185">Reference proteome</keyword>
<evidence type="ECO:0000259" key="2">
    <source>
        <dbReference type="Pfam" id="PF19124"/>
    </source>
</evidence>
<proteinExistence type="predicted"/>
<dbReference type="RefSeq" id="WP_113645947.1">
    <property type="nucleotide sequence ID" value="NZ_SAYW01000001.1"/>
</dbReference>
<protein>
    <recommendedName>
        <fullName evidence="2">DUF5808 domain-containing protein</fullName>
    </recommendedName>
</protein>
<evidence type="ECO:0000256" key="1">
    <source>
        <dbReference type="SAM" id="Phobius"/>
    </source>
</evidence>